<reference evidence="2 3" key="1">
    <citation type="submission" date="2018-11" db="EMBL/GenBank/DDBJ databases">
        <title>Schleiferia aggregans sp. nov., a moderately thermophilic heterotrophic bacterium isolated from microbial mats at a terrestrial hot spring.</title>
        <authorList>
            <person name="Iino T."/>
            <person name="Ohkuma M."/>
            <person name="Haruta S."/>
        </authorList>
    </citation>
    <scope>NUCLEOTIDE SEQUENCE [LARGE SCALE GENOMIC DNA]</scope>
    <source>
        <strain evidence="2 3">LA</strain>
    </source>
</reference>
<dbReference type="PANTHER" id="PTHR33608">
    <property type="entry name" value="BLL2464 PROTEIN"/>
    <property type="match status" value="1"/>
</dbReference>
<accession>A0A401XNN2</accession>
<gene>
    <name evidence="2" type="ORF">JCM31826_21080</name>
</gene>
<feature type="domain" description="DUF58" evidence="1">
    <location>
        <begin position="46"/>
        <end position="263"/>
    </location>
</feature>
<evidence type="ECO:0000313" key="3">
    <source>
        <dbReference type="Proteomes" id="UP000286715"/>
    </source>
</evidence>
<dbReference type="RefSeq" id="WP_124398679.1">
    <property type="nucleotide sequence ID" value="NZ_BHZE01000029.1"/>
</dbReference>
<dbReference type="EMBL" id="BHZE01000029">
    <property type="protein sequence ID" value="GCD78626.1"/>
    <property type="molecule type" value="Genomic_DNA"/>
</dbReference>
<dbReference type="AlphaFoldDB" id="A0A401XNN2"/>
<keyword evidence="3" id="KW-1185">Reference proteome</keyword>
<organism evidence="2 3">
    <name type="scientific">Thermaurantimonas aggregans</name>
    <dbReference type="NCBI Taxonomy" id="2173829"/>
    <lineage>
        <taxon>Bacteria</taxon>
        <taxon>Pseudomonadati</taxon>
        <taxon>Bacteroidota</taxon>
        <taxon>Flavobacteriia</taxon>
        <taxon>Flavobacteriales</taxon>
        <taxon>Schleiferiaceae</taxon>
        <taxon>Thermaurantimonas</taxon>
    </lineage>
</organism>
<name>A0A401XNN2_9FLAO</name>
<dbReference type="PANTHER" id="PTHR33608:SF7">
    <property type="entry name" value="DUF58 DOMAIN-CONTAINING PROTEIN"/>
    <property type="match status" value="1"/>
</dbReference>
<dbReference type="InterPro" id="IPR036465">
    <property type="entry name" value="vWFA_dom_sf"/>
</dbReference>
<sequence length="315" mass="36454">MKSNEVQLPGQYDFGSLEWISKQLANGFMSGYHRSPYHGFSVEFAEHRPYNAGESIRFIDWKVYARTEKLLIKKFEEETNLRCRILLDTSSSMYYPATEPQYITPENPSKIHFSILSAAALIHLFKSQRDSFALTFFDENSYTHTSEGSSALHQRQCFEHLKAALPMPATQKRRQTKLPEVLHQLAETSPKNSLLILFSDLILPDQNAFDELNKSFNHLKFNKIQLLIFHTLHFKTEIEFEFDTSAPIILVDAETGKEVKVSPVEAKEVYKKNILKQIKKLHAYCLDTGIDIHLSDVQAGYYHVLSEYLKKRSRK</sequence>
<evidence type="ECO:0000259" key="1">
    <source>
        <dbReference type="Pfam" id="PF01882"/>
    </source>
</evidence>
<evidence type="ECO:0000313" key="2">
    <source>
        <dbReference type="EMBL" id="GCD78626.1"/>
    </source>
</evidence>
<comment type="caution">
    <text evidence="2">The sequence shown here is derived from an EMBL/GenBank/DDBJ whole genome shotgun (WGS) entry which is preliminary data.</text>
</comment>
<dbReference type="Pfam" id="PF01882">
    <property type="entry name" value="DUF58"/>
    <property type="match status" value="1"/>
</dbReference>
<dbReference type="SUPFAM" id="SSF53300">
    <property type="entry name" value="vWA-like"/>
    <property type="match status" value="1"/>
</dbReference>
<dbReference type="InterPro" id="IPR002881">
    <property type="entry name" value="DUF58"/>
</dbReference>
<protein>
    <recommendedName>
        <fullName evidence="1">DUF58 domain-containing protein</fullName>
    </recommendedName>
</protein>
<dbReference type="Proteomes" id="UP000286715">
    <property type="component" value="Unassembled WGS sequence"/>
</dbReference>
<proteinExistence type="predicted"/>
<dbReference type="OrthoDB" id="9776116at2"/>